<dbReference type="GO" id="GO:0030003">
    <property type="term" value="P:intracellular monoatomic cation homeostasis"/>
    <property type="evidence" value="ECO:0007669"/>
    <property type="project" value="TreeGrafter"/>
</dbReference>
<dbReference type="AlphaFoldDB" id="A0A1J4MM79"/>
<evidence type="ECO:0000256" key="5">
    <source>
        <dbReference type="ARBA" id="ARBA00023128"/>
    </source>
</evidence>
<dbReference type="PROSITE" id="PS51758">
    <property type="entry name" value="LETM1_RBD"/>
    <property type="match status" value="1"/>
</dbReference>
<dbReference type="VEuPathDB" id="CryptoDB:cubi_01874"/>
<evidence type="ECO:0000256" key="8">
    <source>
        <dbReference type="SAM" id="Phobius"/>
    </source>
</evidence>
<dbReference type="InterPro" id="IPR033122">
    <property type="entry name" value="LETM1-like_RBD"/>
</dbReference>
<keyword evidence="4 8" id="KW-1133">Transmembrane helix</keyword>
<gene>
    <name evidence="10" type="ORF">cubi_01874</name>
</gene>
<dbReference type="GeneID" id="39978665"/>
<organism evidence="10 11">
    <name type="scientific">Cryptosporidium ubiquitum</name>
    <dbReference type="NCBI Taxonomy" id="857276"/>
    <lineage>
        <taxon>Eukaryota</taxon>
        <taxon>Sar</taxon>
        <taxon>Alveolata</taxon>
        <taxon>Apicomplexa</taxon>
        <taxon>Conoidasida</taxon>
        <taxon>Coccidia</taxon>
        <taxon>Eucoccidiorida</taxon>
        <taxon>Eimeriorina</taxon>
        <taxon>Cryptosporidiidae</taxon>
        <taxon>Cryptosporidium</taxon>
    </lineage>
</organism>
<accession>A0A1J4MM79</accession>
<keyword evidence="2 8" id="KW-0812">Transmembrane</keyword>
<dbReference type="Proteomes" id="UP000186176">
    <property type="component" value="Unassembled WGS sequence"/>
</dbReference>
<protein>
    <recommendedName>
        <fullName evidence="9">Letm1 RBD domain-containing protein</fullName>
    </recommendedName>
</protein>
<feature type="domain" description="Letm1 RBD" evidence="9">
    <location>
        <begin position="126"/>
        <end position="306"/>
    </location>
</feature>
<keyword evidence="5 7" id="KW-0496">Mitochondrion</keyword>
<evidence type="ECO:0000313" key="10">
    <source>
        <dbReference type="EMBL" id="OII75353.1"/>
    </source>
</evidence>
<proteinExistence type="predicted"/>
<dbReference type="RefSeq" id="XP_028876360.1">
    <property type="nucleotide sequence ID" value="XM_029018886.1"/>
</dbReference>
<keyword evidence="3" id="KW-0999">Mitochondrion inner membrane</keyword>
<evidence type="ECO:0000313" key="11">
    <source>
        <dbReference type="Proteomes" id="UP000186176"/>
    </source>
</evidence>
<dbReference type="OrthoDB" id="275278at2759"/>
<evidence type="ECO:0000256" key="4">
    <source>
        <dbReference type="ARBA" id="ARBA00022989"/>
    </source>
</evidence>
<comment type="subcellular location">
    <subcellularLocation>
        <location evidence="1">Mitochondrion inner membrane</location>
        <topology evidence="1">Single-pass membrane protein</topology>
    </subcellularLocation>
</comment>
<evidence type="ECO:0000256" key="7">
    <source>
        <dbReference type="PROSITE-ProRule" id="PRU01094"/>
    </source>
</evidence>
<keyword evidence="6 8" id="KW-0472">Membrane</keyword>
<dbReference type="PANTHER" id="PTHR14009:SF1">
    <property type="entry name" value="MITOCHONDRIAL PROTON_CALCIUM EXCHANGER PROTEIN"/>
    <property type="match status" value="1"/>
</dbReference>
<evidence type="ECO:0000259" key="9">
    <source>
        <dbReference type="PROSITE" id="PS51758"/>
    </source>
</evidence>
<name>A0A1J4MM79_9CRYT</name>
<feature type="transmembrane region" description="Helical" evidence="8">
    <location>
        <begin position="76"/>
        <end position="96"/>
    </location>
</feature>
<evidence type="ECO:0000256" key="2">
    <source>
        <dbReference type="ARBA" id="ARBA00022692"/>
    </source>
</evidence>
<dbReference type="Pfam" id="PF07766">
    <property type="entry name" value="LETM1_RBD"/>
    <property type="match status" value="1"/>
</dbReference>
<comment type="caution">
    <text evidence="10">The sequence shown here is derived from an EMBL/GenBank/DDBJ whole genome shotgun (WGS) entry which is preliminary data.</text>
</comment>
<sequence>MIRFGKVIEAIAGRSHLRSLNHSLKEGFRWSINGFWLFCLNIKCSNSLICKRILGNGLTFNEKQLVKTTIKDTIKILPLSFFIIIPFAEFGLPFAIKLFPNMLPSTFTLKNIKEKDNNSLDKKKNELLRFRSLIQNVISNLKKSDDSSISSGLNSLEKIQRQLLESKEFDQRELREIISGPIKDRLELENLNIETLQSISRIMGIPSIKNKFFLMFMIRHKMLKLKNEDKDILWDGIDQINKQQLEKVLVSRFIDSKRKENGIEEYKESLMSWIKLSSMSQLPLSLILWIQATRLTSKDIDKLSTL</sequence>
<dbReference type="PANTHER" id="PTHR14009">
    <property type="entry name" value="LEUCINE ZIPPER-EF-HAND CONTAINING TRANSMEMBRANE PROTEIN"/>
    <property type="match status" value="1"/>
</dbReference>
<dbReference type="GO" id="GO:0005743">
    <property type="term" value="C:mitochondrial inner membrane"/>
    <property type="evidence" value="ECO:0007669"/>
    <property type="project" value="UniProtKB-SubCell"/>
</dbReference>
<dbReference type="InterPro" id="IPR044202">
    <property type="entry name" value="LETM1/MDM38-like"/>
</dbReference>
<dbReference type="GO" id="GO:0043022">
    <property type="term" value="F:ribosome binding"/>
    <property type="evidence" value="ECO:0007669"/>
    <property type="project" value="InterPro"/>
</dbReference>
<dbReference type="EMBL" id="LRBP01000001">
    <property type="protein sequence ID" value="OII75353.1"/>
    <property type="molecule type" value="Genomic_DNA"/>
</dbReference>
<reference evidence="10 11" key="1">
    <citation type="submission" date="2016-10" db="EMBL/GenBank/DDBJ databases">
        <title>Reductive evolution of mitochondrial metabolism and differential evolution of invasion-related proteins in Cryptosporidium.</title>
        <authorList>
            <person name="Liu S."/>
            <person name="Roellig D.M."/>
            <person name="Guo Y."/>
            <person name="Li N."/>
            <person name="Frace M.A."/>
            <person name="Tang K."/>
            <person name="Zhang L."/>
            <person name="Feng Y."/>
            <person name="Xiao L."/>
        </authorList>
    </citation>
    <scope>NUCLEOTIDE SEQUENCE [LARGE SCALE GENOMIC DNA]</scope>
    <source>
        <strain evidence="10">39726</strain>
    </source>
</reference>
<evidence type="ECO:0000256" key="1">
    <source>
        <dbReference type="ARBA" id="ARBA00004434"/>
    </source>
</evidence>
<keyword evidence="11" id="KW-1185">Reference proteome</keyword>
<evidence type="ECO:0000256" key="6">
    <source>
        <dbReference type="ARBA" id="ARBA00023136"/>
    </source>
</evidence>
<evidence type="ECO:0000256" key="3">
    <source>
        <dbReference type="ARBA" id="ARBA00022792"/>
    </source>
</evidence>